<dbReference type="GO" id="GO:0006508">
    <property type="term" value="P:proteolysis"/>
    <property type="evidence" value="ECO:0007669"/>
    <property type="project" value="InterPro"/>
</dbReference>
<accession>A0A9Q3QCR2</accession>
<dbReference type="GO" id="GO:0004190">
    <property type="term" value="F:aspartic-type endopeptidase activity"/>
    <property type="evidence" value="ECO:0007669"/>
    <property type="project" value="InterPro"/>
</dbReference>
<feature type="region of interest" description="Disordered" evidence="1">
    <location>
        <begin position="1"/>
        <end position="24"/>
    </location>
</feature>
<protein>
    <submittedName>
        <fullName evidence="2">Uncharacterized protein</fullName>
    </submittedName>
</protein>
<feature type="non-terminal residue" evidence="2">
    <location>
        <position position="1"/>
    </location>
</feature>
<evidence type="ECO:0000313" key="3">
    <source>
        <dbReference type="Proteomes" id="UP000765509"/>
    </source>
</evidence>
<keyword evidence="3" id="KW-1185">Reference proteome</keyword>
<dbReference type="Proteomes" id="UP000765509">
    <property type="component" value="Unassembled WGS sequence"/>
</dbReference>
<gene>
    <name evidence="2" type="ORF">O181_133179</name>
</gene>
<evidence type="ECO:0000256" key="1">
    <source>
        <dbReference type="SAM" id="MobiDB-lite"/>
    </source>
</evidence>
<name>A0A9Q3QCR2_9BASI</name>
<dbReference type="PROSITE" id="PS00141">
    <property type="entry name" value="ASP_PROTEASE"/>
    <property type="match status" value="1"/>
</dbReference>
<evidence type="ECO:0000313" key="2">
    <source>
        <dbReference type="EMBL" id="MBW0593464.1"/>
    </source>
</evidence>
<organism evidence="2 3">
    <name type="scientific">Austropuccinia psidii MF-1</name>
    <dbReference type="NCBI Taxonomy" id="1389203"/>
    <lineage>
        <taxon>Eukaryota</taxon>
        <taxon>Fungi</taxon>
        <taxon>Dikarya</taxon>
        <taxon>Basidiomycota</taxon>
        <taxon>Pucciniomycotina</taxon>
        <taxon>Pucciniomycetes</taxon>
        <taxon>Pucciniales</taxon>
        <taxon>Sphaerophragmiaceae</taxon>
        <taxon>Austropuccinia</taxon>
    </lineage>
</organism>
<reference evidence="2" key="1">
    <citation type="submission" date="2021-03" db="EMBL/GenBank/DDBJ databases">
        <title>Draft genome sequence of rust myrtle Austropuccinia psidii MF-1, a brazilian biotype.</title>
        <authorList>
            <person name="Quecine M.C."/>
            <person name="Pachon D.M.R."/>
            <person name="Bonatelli M.L."/>
            <person name="Correr F.H."/>
            <person name="Franceschini L.M."/>
            <person name="Leite T.F."/>
            <person name="Margarido G.R.A."/>
            <person name="Almeida C.A."/>
            <person name="Ferrarezi J.A."/>
            <person name="Labate C.A."/>
        </authorList>
    </citation>
    <scope>NUCLEOTIDE SEQUENCE</scope>
    <source>
        <strain evidence="2">MF-1</strain>
    </source>
</reference>
<comment type="caution">
    <text evidence="2">The sequence shown here is derived from an EMBL/GenBank/DDBJ whole genome shotgun (WGS) entry which is preliminary data.</text>
</comment>
<dbReference type="OrthoDB" id="2518128at2759"/>
<dbReference type="AlphaFoldDB" id="A0A9Q3QCR2"/>
<proteinExistence type="predicted"/>
<dbReference type="InterPro" id="IPR001969">
    <property type="entry name" value="Aspartic_peptidase_AS"/>
</dbReference>
<sequence>VGHWADTCPERLSAQRRGPVPTKNTASVASLSTIPMLEEGEALLDSGATHLVVGSSSLFTNLKATDMILSVASRHKFPVDGVGDVVLNTPGGALEL</sequence>
<dbReference type="EMBL" id="AVOT02154605">
    <property type="protein sequence ID" value="MBW0593464.1"/>
    <property type="molecule type" value="Genomic_DNA"/>
</dbReference>